<protein>
    <submittedName>
        <fullName evidence="3">Uncharacterized protein</fullName>
    </submittedName>
</protein>
<feature type="signal peptide" evidence="1">
    <location>
        <begin position="1"/>
        <end position="21"/>
    </location>
</feature>
<accession>A0A914P5N8</accession>
<evidence type="ECO:0000313" key="3">
    <source>
        <dbReference type="WBParaSite" id="PDA_v2.g12670.t1"/>
    </source>
</evidence>
<proteinExistence type="predicted"/>
<feature type="chain" id="PRO_5036757542" evidence="1">
    <location>
        <begin position="22"/>
        <end position="123"/>
    </location>
</feature>
<dbReference type="Proteomes" id="UP000887578">
    <property type="component" value="Unplaced"/>
</dbReference>
<evidence type="ECO:0000313" key="2">
    <source>
        <dbReference type="Proteomes" id="UP000887578"/>
    </source>
</evidence>
<organism evidence="2 3">
    <name type="scientific">Panagrolaimus davidi</name>
    <dbReference type="NCBI Taxonomy" id="227884"/>
    <lineage>
        <taxon>Eukaryota</taxon>
        <taxon>Metazoa</taxon>
        <taxon>Ecdysozoa</taxon>
        <taxon>Nematoda</taxon>
        <taxon>Chromadorea</taxon>
        <taxon>Rhabditida</taxon>
        <taxon>Tylenchina</taxon>
        <taxon>Panagrolaimomorpha</taxon>
        <taxon>Panagrolaimoidea</taxon>
        <taxon>Panagrolaimidae</taxon>
        <taxon>Panagrolaimus</taxon>
    </lineage>
</organism>
<dbReference type="AlphaFoldDB" id="A0A914P5N8"/>
<sequence>MTKINILCLTLILLLVVECHLRQTQLSSVSPADGEKDDAYDILDADLDKLIKIMTLSKGNTVNVTSMIVDIVDLALGTGASLLPNTPPADGRGLGAFCQAPSPRLSPGAGAGLGFEVGVPGLL</sequence>
<evidence type="ECO:0000256" key="1">
    <source>
        <dbReference type="SAM" id="SignalP"/>
    </source>
</evidence>
<keyword evidence="1" id="KW-0732">Signal</keyword>
<name>A0A914P5N8_9BILA</name>
<keyword evidence="2" id="KW-1185">Reference proteome</keyword>
<reference evidence="3" key="1">
    <citation type="submission" date="2022-11" db="UniProtKB">
        <authorList>
            <consortium name="WormBaseParasite"/>
        </authorList>
    </citation>
    <scope>IDENTIFICATION</scope>
</reference>
<dbReference type="WBParaSite" id="PDA_v2.g12670.t1">
    <property type="protein sequence ID" value="PDA_v2.g12670.t1"/>
    <property type="gene ID" value="PDA_v2.g12670"/>
</dbReference>